<comment type="function">
    <text evidence="9">Structural component of the gap junctions.</text>
</comment>
<protein>
    <recommendedName>
        <fullName evidence="9">Innexin</fullName>
    </recommendedName>
</protein>
<dbReference type="InterPro" id="IPR000990">
    <property type="entry name" value="Innexin"/>
</dbReference>
<dbReference type="GO" id="GO:0005243">
    <property type="term" value="F:gap junction channel activity"/>
    <property type="evidence" value="ECO:0007669"/>
    <property type="project" value="TreeGrafter"/>
</dbReference>
<dbReference type="WBParaSite" id="maker-uti_cns_0008184-snap-gene-0.5-mRNA-1">
    <property type="protein sequence ID" value="maker-uti_cns_0008184-snap-gene-0.5-mRNA-1"/>
    <property type="gene ID" value="maker-uti_cns_0008184-snap-gene-0.5"/>
</dbReference>
<keyword evidence="4" id="KW-0812">Transmembrane</keyword>
<evidence type="ECO:0000256" key="5">
    <source>
        <dbReference type="ARBA" id="ARBA00022989"/>
    </source>
</evidence>
<evidence type="ECO:0000256" key="6">
    <source>
        <dbReference type="ARBA" id="ARBA00023065"/>
    </source>
</evidence>
<organism evidence="10 11">
    <name type="scientific">Macrostomum lignano</name>
    <dbReference type="NCBI Taxonomy" id="282301"/>
    <lineage>
        <taxon>Eukaryota</taxon>
        <taxon>Metazoa</taxon>
        <taxon>Spiralia</taxon>
        <taxon>Lophotrochozoa</taxon>
        <taxon>Platyhelminthes</taxon>
        <taxon>Rhabditophora</taxon>
        <taxon>Macrostomorpha</taxon>
        <taxon>Macrostomida</taxon>
        <taxon>Macrostomidae</taxon>
        <taxon>Macrostomum</taxon>
    </lineage>
</organism>
<keyword evidence="3" id="KW-1003">Cell membrane</keyword>
<evidence type="ECO:0000256" key="4">
    <source>
        <dbReference type="ARBA" id="ARBA00022692"/>
    </source>
</evidence>
<keyword evidence="2 9" id="KW-0813">Transport</keyword>
<keyword evidence="5" id="KW-1133">Transmembrane helix</keyword>
<dbReference type="OrthoDB" id="5867527at2759"/>
<keyword evidence="8 9" id="KW-0407">Ion channel</keyword>
<evidence type="ECO:0000256" key="1">
    <source>
        <dbReference type="ARBA" id="ARBA00004651"/>
    </source>
</evidence>
<evidence type="ECO:0000256" key="8">
    <source>
        <dbReference type="ARBA" id="ARBA00023303"/>
    </source>
</evidence>
<evidence type="ECO:0000313" key="12">
    <source>
        <dbReference type="WBParaSite" id="maker-uti_cns_0008255-snap-gene-0.9-mRNA-1"/>
    </source>
</evidence>
<keyword evidence="6 9" id="KW-0406">Ion transport</keyword>
<keyword evidence="10" id="KW-1185">Reference proteome</keyword>
<dbReference type="STRING" id="282301.A0A1I8HVJ0"/>
<comment type="similarity">
    <text evidence="9">Belongs to the pannexin family.</text>
</comment>
<dbReference type="Proteomes" id="UP000095280">
    <property type="component" value="Unplaced"/>
</dbReference>
<reference evidence="11 12" key="1">
    <citation type="submission" date="2016-11" db="UniProtKB">
        <authorList>
            <consortium name="WormBaseParasite"/>
        </authorList>
    </citation>
    <scope>IDENTIFICATION</scope>
</reference>
<proteinExistence type="inferred from homology"/>
<dbReference type="PANTHER" id="PTHR11893:SF36">
    <property type="entry name" value="INNEXIN-5"/>
    <property type="match status" value="1"/>
</dbReference>
<dbReference type="GO" id="GO:0005886">
    <property type="term" value="C:plasma membrane"/>
    <property type="evidence" value="ECO:0007669"/>
    <property type="project" value="UniProtKB-SubCell"/>
</dbReference>
<evidence type="ECO:0000313" key="10">
    <source>
        <dbReference type="Proteomes" id="UP000095280"/>
    </source>
</evidence>
<evidence type="ECO:0000313" key="11">
    <source>
        <dbReference type="WBParaSite" id="maker-uti_cns_0008184-snap-gene-0.5-mRNA-1"/>
    </source>
</evidence>
<dbReference type="PRINTS" id="PR01262">
    <property type="entry name" value="INNEXIN"/>
</dbReference>
<gene>
    <name evidence="9" type="primary">inx</name>
</gene>
<dbReference type="WBParaSite" id="maker-uti_cns_0008255-snap-gene-0.9-mRNA-1">
    <property type="protein sequence ID" value="maker-uti_cns_0008255-snap-gene-0.9-mRNA-1"/>
    <property type="gene ID" value="maker-uti_cns_0008255-snap-gene-0.9"/>
</dbReference>
<dbReference type="Pfam" id="PF00876">
    <property type="entry name" value="Innexin"/>
    <property type="match status" value="1"/>
</dbReference>
<evidence type="ECO:0000256" key="9">
    <source>
        <dbReference type="RuleBase" id="RU010713"/>
    </source>
</evidence>
<accession>A0A1I8HVJ0</accession>
<dbReference type="AlphaFoldDB" id="A0A1I8HVJ0"/>
<keyword evidence="7" id="KW-0472">Membrane</keyword>
<dbReference type="GO" id="GO:0005921">
    <property type="term" value="C:gap junction"/>
    <property type="evidence" value="ECO:0007669"/>
    <property type="project" value="UniProtKB-UniRule"/>
</dbReference>
<evidence type="ECO:0000256" key="3">
    <source>
        <dbReference type="ARBA" id="ARBA00022475"/>
    </source>
</evidence>
<dbReference type="PANTHER" id="PTHR11893">
    <property type="entry name" value="INNEXIN"/>
    <property type="match status" value="1"/>
</dbReference>
<dbReference type="PROSITE" id="PS51013">
    <property type="entry name" value="PANNEXIN"/>
    <property type="match status" value="1"/>
</dbReference>
<dbReference type="GO" id="GO:0034220">
    <property type="term" value="P:monoatomic ion transmembrane transport"/>
    <property type="evidence" value="ECO:0007669"/>
    <property type="project" value="UniProtKB-KW"/>
</dbReference>
<evidence type="ECO:0000256" key="7">
    <source>
        <dbReference type="ARBA" id="ARBA00023136"/>
    </source>
</evidence>
<name>A0A1I8HVJ0_9PLAT</name>
<evidence type="ECO:0000256" key="2">
    <source>
        <dbReference type="ARBA" id="ARBA00022448"/>
    </source>
</evidence>
<sequence length="401" mass="46716">MSHMPYNLIFFKLIFYLMECMHNFQLLPQDFADSLSSHLSVTINSCILVMLMTKMFFFSTIECVSPSEWPESWEKAAEAICLTDGTYRMPQGVVNATTNTSDSEWHYLPRLPIDYYYWIPYIFMGQAVILKSPDFFWHFYCSLDTEQPIEIIKAFAFLVGNQELMRRDCDSSGVKAESLANCTERQRWTARIADHLLSRNKLINFDSCHLFVVYMLFKVLRLAAVIGSLFYLQAVFGLDSPLFGLSMASNSLMGETWEDTNLFPRWAYCDVYTRHLGNWNTRVMQCALPINMMLEHLIMFYWFWLLLCVVCLLLSAACWIVAMLPPSRRQFAQTFLNYLRVGEQRQNIRRYSKKKIESRLIEKFSCTDRAFMLRLAEDRVGLAAVYLAMDGMAEISTKTVV</sequence>
<comment type="subcellular location">
    <subcellularLocation>
        <location evidence="1 9">Cell membrane</location>
        <topology evidence="1 9">Multi-pass membrane protein</topology>
    </subcellularLocation>
</comment>